<dbReference type="Gene3D" id="1.10.150.20">
    <property type="entry name" value="5' to 3' exonuclease, C-terminal subdomain"/>
    <property type="match status" value="1"/>
</dbReference>
<dbReference type="PROSITE" id="PS00447">
    <property type="entry name" value="DNA_POLYMERASE_A"/>
    <property type="match status" value="1"/>
</dbReference>
<dbReference type="InterPro" id="IPR043502">
    <property type="entry name" value="DNA/RNA_pol_sf"/>
</dbReference>
<accession>A0A8J6C1J6</accession>
<dbReference type="SUPFAM" id="SSF56672">
    <property type="entry name" value="DNA/RNA polymerases"/>
    <property type="match status" value="1"/>
</dbReference>
<evidence type="ECO:0000256" key="2">
    <source>
        <dbReference type="ARBA" id="ARBA00022679"/>
    </source>
</evidence>
<keyword evidence="3" id="KW-0548">Nucleotidyltransferase</keyword>
<evidence type="ECO:0000313" key="8">
    <source>
        <dbReference type="Proteomes" id="UP000717585"/>
    </source>
</evidence>
<evidence type="ECO:0000256" key="3">
    <source>
        <dbReference type="ARBA" id="ARBA00022695"/>
    </source>
</evidence>
<evidence type="ECO:0000313" key="7">
    <source>
        <dbReference type="EMBL" id="KAG9397656.1"/>
    </source>
</evidence>
<dbReference type="Gene3D" id="3.30.70.370">
    <property type="match status" value="1"/>
</dbReference>
<dbReference type="OrthoDB" id="275278at2759"/>
<evidence type="ECO:0000259" key="6">
    <source>
        <dbReference type="SMART" id="SM00482"/>
    </source>
</evidence>
<dbReference type="EMBL" id="JAHDYR010000001">
    <property type="protein sequence ID" value="KAG9397656.1"/>
    <property type="molecule type" value="Genomic_DNA"/>
</dbReference>
<dbReference type="InterPro" id="IPR001098">
    <property type="entry name" value="DNA-dir_DNA_pol_A_palm_dom"/>
</dbReference>
<reference evidence="7" key="1">
    <citation type="submission" date="2021-05" db="EMBL/GenBank/DDBJ databases">
        <title>A free-living protist that lacks canonical eukaryotic 1 DNA replication and segregation systems.</title>
        <authorList>
            <person name="Salas-Leiva D.E."/>
            <person name="Tromer E.C."/>
            <person name="Curtis B.A."/>
            <person name="Jerlstrom-Hultqvist J."/>
            <person name="Kolisko M."/>
            <person name="Yi Z."/>
            <person name="Salas-Leiva J.S."/>
            <person name="Gallot-Lavallee L."/>
            <person name="Kops G.J.P.L."/>
            <person name="Archibald J.M."/>
            <person name="Simpson A.G.B."/>
            <person name="Roger A.J."/>
        </authorList>
    </citation>
    <scope>NUCLEOTIDE SEQUENCE</scope>
    <source>
        <strain evidence="7">BICM</strain>
    </source>
</reference>
<dbReference type="EC" id="2.7.7.7" evidence="1"/>
<organism evidence="7 8">
    <name type="scientific">Carpediemonas membranifera</name>
    <dbReference type="NCBI Taxonomy" id="201153"/>
    <lineage>
        <taxon>Eukaryota</taxon>
        <taxon>Metamonada</taxon>
        <taxon>Carpediemonas-like organisms</taxon>
        <taxon>Carpediemonas</taxon>
    </lineage>
</organism>
<evidence type="ECO:0000256" key="5">
    <source>
        <dbReference type="ARBA" id="ARBA00049244"/>
    </source>
</evidence>
<sequence>MSSAYQAWTVYDRRTNKNSTAEQRMSMQNRLNAATYDARAFLTSYFEPRSRQHTTPVVEEAPATFPPISTAVLPDGLLVLDLSTSKPGKRKAQALAAPSATPLCLTSSGSFAVDTIVPLLTRAVIVPDTQAVLAEYSIATTPRRWVDPLLAHWMLNPDEGDISINQLISTGSYEDYTNLWATLSKCLVDYGLQRRFLSIEMRLAAVCADLSRPIHLSQGALNAHNVALTAQMNQSIEDFKMSHPAAIHVNVASPQQVSALLYGTMGLPRPQGVGRTNTGTDIKSLSTLAEHPIVGHIISYRKAAKLLSTYVTPFIGVDSVATVWGQTHTGTGRMQCRGGYPLLQTPAGIRNCIVPDPNSGKVWVGADYCQIECVVAAHMSADTELSEMLGASDVHRAVAARVFSVPEGVVTDVQRAIAKRAVYASIYGMSAESLAESLAQSGVSVADCHSAVVKISEIFSGLARWKAELERLPTVQTLFGRPRHISSRHATRAVNSVVQGTAGDLLRMSAVRVHEKLRQTASGRLVMLLHDEIIVECSEAEVVSVAAILRQAMTEGFPIDRLRVSCKLYRRSWGEMEEINM</sequence>
<dbReference type="PRINTS" id="PR00868">
    <property type="entry name" value="DNAPOLI"/>
</dbReference>
<keyword evidence="4" id="KW-0239">DNA-directed DNA polymerase</keyword>
<proteinExistence type="predicted"/>
<keyword evidence="2" id="KW-0808">Transferase</keyword>
<dbReference type="GO" id="GO:0003677">
    <property type="term" value="F:DNA binding"/>
    <property type="evidence" value="ECO:0007669"/>
    <property type="project" value="InterPro"/>
</dbReference>
<comment type="caution">
    <text evidence="7">The sequence shown here is derived from an EMBL/GenBank/DDBJ whole genome shotgun (WGS) entry which is preliminary data.</text>
</comment>
<dbReference type="Pfam" id="PF00476">
    <property type="entry name" value="DNA_pol_A"/>
    <property type="match status" value="1"/>
</dbReference>
<dbReference type="InterPro" id="IPR019760">
    <property type="entry name" value="DNA-dir_DNA_pol_A_CS"/>
</dbReference>
<feature type="domain" description="DNA-directed DNA polymerase family A palm" evidence="6">
    <location>
        <begin position="349"/>
        <end position="541"/>
    </location>
</feature>
<evidence type="ECO:0000256" key="1">
    <source>
        <dbReference type="ARBA" id="ARBA00012417"/>
    </source>
</evidence>
<evidence type="ECO:0000256" key="4">
    <source>
        <dbReference type="ARBA" id="ARBA00022932"/>
    </source>
</evidence>
<dbReference type="GO" id="GO:0003887">
    <property type="term" value="F:DNA-directed DNA polymerase activity"/>
    <property type="evidence" value="ECO:0007669"/>
    <property type="project" value="UniProtKB-KW"/>
</dbReference>
<dbReference type="AlphaFoldDB" id="A0A8J6C1J6"/>
<dbReference type="InterPro" id="IPR002298">
    <property type="entry name" value="DNA_polymerase_A"/>
</dbReference>
<comment type="catalytic activity">
    <reaction evidence="5">
        <text>DNA(n) + a 2'-deoxyribonucleoside 5'-triphosphate = DNA(n+1) + diphosphate</text>
        <dbReference type="Rhea" id="RHEA:22508"/>
        <dbReference type="Rhea" id="RHEA-COMP:17339"/>
        <dbReference type="Rhea" id="RHEA-COMP:17340"/>
        <dbReference type="ChEBI" id="CHEBI:33019"/>
        <dbReference type="ChEBI" id="CHEBI:61560"/>
        <dbReference type="ChEBI" id="CHEBI:173112"/>
        <dbReference type="EC" id="2.7.7.7"/>
    </reaction>
</comment>
<protein>
    <recommendedName>
        <fullName evidence="1">DNA-directed DNA polymerase</fullName>
        <ecNumber evidence="1">2.7.7.7</ecNumber>
    </recommendedName>
</protein>
<gene>
    <name evidence="7" type="ORF">J8273_0786</name>
</gene>
<dbReference type="PANTHER" id="PTHR10133">
    <property type="entry name" value="DNA POLYMERASE I"/>
    <property type="match status" value="1"/>
</dbReference>
<dbReference type="Gene3D" id="1.20.1060.10">
    <property type="entry name" value="Taq DNA Polymerase, Chain T, domain 4"/>
    <property type="match status" value="1"/>
</dbReference>
<dbReference type="PANTHER" id="PTHR10133:SF62">
    <property type="entry name" value="DNA POLYMERASE THETA"/>
    <property type="match status" value="1"/>
</dbReference>
<dbReference type="Proteomes" id="UP000717585">
    <property type="component" value="Unassembled WGS sequence"/>
</dbReference>
<dbReference type="GO" id="GO:0006302">
    <property type="term" value="P:double-strand break repair"/>
    <property type="evidence" value="ECO:0007669"/>
    <property type="project" value="TreeGrafter"/>
</dbReference>
<name>A0A8J6C1J6_9EUKA</name>
<keyword evidence="8" id="KW-1185">Reference proteome</keyword>
<dbReference type="GO" id="GO:0006261">
    <property type="term" value="P:DNA-templated DNA replication"/>
    <property type="evidence" value="ECO:0007669"/>
    <property type="project" value="InterPro"/>
</dbReference>
<dbReference type="SMART" id="SM00482">
    <property type="entry name" value="POLAc"/>
    <property type="match status" value="1"/>
</dbReference>